<dbReference type="InterPro" id="IPR028082">
    <property type="entry name" value="Peripla_BP_I"/>
</dbReference>
<dbReference type="Pfam" id="PF00356">
    <property type="entry name" value="LacI"/>
    <property type="match status" value="1"/>
</dbReference>
<dbReference type="Gene3D" id="3.40.50.2300">
    <property type="match status" value="2"/>
</dbReference>
<dbReference type="EMBL" id="NQVN01000044">
    <property type="protein sequence ID" value="PIO96233.1"/>
    <property type="molecule type" value="Genomic_DNA"/>
</dbReference>
<dbReference type="GO" id="GO:0030246">
    <property type="term" value="F:carbohydrate binding"/>
    <property type="evidence" value="ECO:0007669"/>
    <property type="project" value="TreeGrafter"/>
</dbReference>
<dbReference type="SUPFAM" id="SSF53822">
    <property type="entry name" value="Periplasmic binding protein-like I"/>
    <property type="match status" value="1"/>
</dbReference>
<dbReference type="InterPro" id="IPR000843">
    <property type="entry name" value="HTH_LacI"/>
</dbReference>
<dbReference type="AlphaFoldDB" id="A0A2G9WNI6"/>
<dbReference type="InterPro" id="IPR025997">
    <property type="entry name" value="SBP_2_dom"/>
</dbReference>
<comment type="caution">
    <text evidence="4">The sequence shown here is derived from an EMBL/GenBank/DDBJ whole genome shotgun (WGS) entry which is preliminary data.</text>
</comment>
<proteinExistence type="inferred from homology"/>
<dbReference type="GO" id="GO:0006355">
    <property type="term" value="P:regulation of DNA-templated transcription"/>
    <property type="evidence" value="ECO:0007669"/>
    <property type="project" value="InterPro"/>
</dbReference>
<accession>A0A2G9WNI6</accession>
<evidence type="ECO:0000313" key="5">
    <source>
        <dbReference type="Proteomes" id="UP000231070"/>
    </source>
</evidence>
<comment type="similarity">
    <text evidence="2">Belongs to the bacterial solute-binding protein 2 family.</text>
</comment>
<organism evidence="4 5">
    <name type="scientific">Pleomorphomonas carboxyditropha</name>
    <dbReference type="NCBI Taxonomy" id="2023338"/>
    <lineage>
        <taxon>Bacteria</taxon>
        <taxon>Pseudomonadati</taxon>
        <taxon>Pseudomonadota</taxon>
        <taxon>Alphaproteobacteria</taxon>
        <taxon>Hyphomicrobiales</taxon>
        <taxon>Pleomorphomonadaceae</taxon>
        <taxon>Pleomorphomonas</taxon>
    </lineage>
</organism>
<gene>
    <name evidence="4" type="ORF">CJ014_26545</name>
</gene>
<dbReference type="OrthoDB" id="9805774at2"/>
<dbReference type="CDD" id="cd01392">
    <property type="entry name" value="HTH_LacI"/>
    <property type="match status" value="1"/>
</dbReference>
<dbReference type="SMART" id="SM00354">
    <property type="entry name" value="HTH_LACI"/>
    <property type="match status" value="1"/>
</dbReference>
<feature type="domain" description="HTH lacI-type" evidence="3">
    <location>
        <begin position="5"/>
        <end position="48"/>
    </location>
</feature>
<evidence type="ECO:0000313" key="4">
    <source>
        <dbReference type="EMBL" id="PIO96233.1"/>
    </source>
</evidence>
<dbReference type="InterPro" id="IPR010982">
    <property type="entry name" value="Lambda_DNA-bd_dom_sf"/>
</dbReference>
<dbReference type="Proteomes" id="UP000231070">
    <property type="component" value="Unassembled WGS sequence"/>
</dbReference>
<evidence type="ECO:0000256" key="1">
    <source>
        <dbReference type="ARBA" id="ARBA00004418"/>
    </source>
</evidence>
<dbReference type="Gene3D" id="1.10.260.40">
    <property type="entry name" value="lambda repressor-like DNA-binding domains"/>
    <property type="match status" value="1"/>
</dbReference>
<reference evidence="4 5" key="1">
    <citation type="submission" date="2017-08" db="EMBL/GenBank/DDBJ databases">
        <title>Pleomorphomonas carboxidotrophicus sp. nov., a new mesophilic hydrogenogenic carboxidotroph.</title>
        <authorList>
            <person name="Esquivel-Elizondo S."/>
            <person name="Krajmalnik-Brown R."/>
            <person name="Maldonado J."/>
        </authorList>
    </citation>
    <scope>NUCLEOTIDE SEQUENCE [LARGE SCALE GENOMIC DNA]</scope>
    <source>
        <strain evidence="4 5">SVCO-16</strain>
    </source>
</reference>
<name>A0A2G9WNI6_9HYPH</name>
<dbReference type="PROSITE" id="PS00356">
    <property type="entry name" value="HTH_LACI_1"/>
    <property type="match status" value="1"/>
</dbReference>
<evidence type="ECO:0000259" key="3">
    <source>
        <dbReference type="PROSITE" id="PS50932"/>
    </source>
</evidence>
<protein>
    <submittedName>
        <fullName evidence="4">LacI family transcriptional regulator</fullName>
    </submittedName>
</protein>
<dbReference type="InterPro" id="IPR050555">
    <property type="entry name" value="Bact_Solute-Bind_Prot2"/>
</dbReference>
<evidence type="ECO:0000256" key="2">
    <source>
        <dbReference type="ARBA" id="ARBA00007639"/>
    </source>
</evidence>
<dbReference type="GO" id="GO:0003677">
    <property type="term" value="F:DNA binding"/>
    <property type="evidence" value="ECO:0007669"/>
    <property type="project" value="InterPro"/>
</dbReference>
<dbReference type="PANTHER" id="PTHR30036">
    <property type="entry name" value="D-XYLOSE-BINDING PERIPLASMIC PROTEIN"/>
    <property type="match status" value="1"/>
</dbReference>
<sequence length="345" mass="37906">MNVRPTIADLALAANVSVSTVDRVLSGRHAVRKATAQQVLAAAERIGFYATGTIRHRLKQDRPARTFGFLLQQPRRTFYQILGKALKEATEASEAVQGRAIVEYRDDLSPEEVSENLLRLSRDADAIAVVTADHPKVTGAIDRLRSDGVPVVAVISELTAPAVAGYVGLDNWKVGGTAAWMISRLCKTPGKVGVYVGNHRYLCQDVCEIRFRAYFRENAPEFELLESRTTFEDPRFAYEMTLDLIQRTPDLVGLYVAGGGISGVMRALAEDGGEVAKRLVVVGRELTPETRSGLVDGTVDVILSHPQKMLAETTVNTLIEVTANKNRTDPLQRILPFDIYTNENV</sequence>
<dbReference type="SUPFAM" id="SSF47413">
    <property type="entry name" value="lambda repressor-like DNA-binding domains"/>
    <property type="match status" value="1"/>
</dbReference>
<keyword evidence="5" id="KW-1185">Reference proteome</keyword>
<comment type="subcellular location">
    <subcellularLocation>
        <location evidence="1">Periplasm</location>
    </subcellularLocation>
</comment>
<dbReference type="RefSeq" id="WP_100083518.1">
    <property type="nucleotide sequence ID" value="NZ_NQVN01000044.1"/>
</dbReference>
<dbReference type="GO" id="GO:0030288">
    <property type="term" value="C:outer membrane-bounded periplasmic space"/>
    <property type="evidence" value="ECO:0007669"/>
    <property type="project" value="TreeGrafter"/>
</dbReference>
<dbReference type="CDD" id="cd06307">
    <property type="entry name" value="PBP1_sugar_binding"/>
    <property type="match status" value="1"/>
</dbReference>
<dbReference type="PROSITE" id="PS50932">
    <property type="entry name" value="HTH_LACI_2"/>
    <property type="match status" value="1"/>
</dbReference>
<dbReference type="PANTHER" id="PTHR30036:SF7">
    <property type="entry name" value="ABC TRANSPORTER PERIPLASMIC-BINDING PROTEIN YPHF"/>
    <property type="match status" value="1"/>
</dbReference>
<dbReference type="Pfam" id="PF13407">
    <property type="entry name" value="Peripla_BP_4"/>
    <property type="match status" value="1"/>
</dbReference>